<dbReference type="AlphaFoldDB" id="A0A6S6ULW3"/>
<sequence length="56" mass="6669">MRIKILEIDCQYTVRAVDWEIGLGCLLKMLCKEWSINKMNKFEAGFLFQILLKMRS</sequence>
<proteinExistence type="predicted"/>
<protein>
    <submittedName>
        <fullName evidence="1">Uncharacterized protein</fullName>
    </submittedName>
</protein>
<evidence type="ECO:0000313" key="1">
    <source>
        <dbReference type="EMBL" id="CAA6830412.1"/>
    </source>
</evidence>
<gene>
    <name evidence="1" type="ORF">HELGO_WM27341</name>
</gene>
<organism evidence="1">
    <name type="scientific">uncultured Aureispira sp</name>
    <dbReference type="NCBI Taxonomy" id="1331704"/>
    <lineage>
        <taxon>Bacteria</taxon>
        <taxon>Pseudomonadati</taxon>
        <taxon>Bacteroidota</taxon>
        <taxon>Saprospiria</taxon>
        <taxon>Saprospirales</taxon>
        <taxon>Saprospiraceae</taxon>
        <taxon>Aureispira</taxon>
        <taxon>environmental samples</taxon>
    </lineage>
</organism>
<dbReference type="EMBL" id="CACVAQ010000552">
    <property type="protein sequence ID" value="CAA6830412.1"/>
    <property type="molecule type" value="Genomic_DNA"/>
</dbReference>
<reference evidence="1" key="1">
    <citation type="submission" date="2020-01" db="EMBL/GenBank/DDBJ databases">
        <authorList>
            <person name="Meier V. D."/>
            <person name="Meier V D."/>
        </authorList>
    </citation>
    <scope>NUCLEOTIDE SEQUENCE</scope>
    <source>
        <strain evidence="1">HLG_WM_MAG_10</strain>
    </source>
</reference>
<name>A0A6S6ULW3_9BACT</name>
<feature type="non-terminal residue" evidence="1">
    <location>
        <position position="56"/>
    </location>
</feature>
<accession>A0A6S6ULW3</accession>